<dbReference type="InterPro" id="IPR011989">
    <property type="entry name" value="ARM-like"/>
</dbReference>
<feature type="compositionally biased region" description="Basic and acidic residues" evidence="1">
    <location>
        <begin position="760"/>
        <end position="772"/>
    </location>
</feature>
<dbReference type="Gene3D" id="1.25.10.10">
    <property type="entry name" value="Leucine-rich Repeat Variant"/>
    <property type="match status" value="1"/>
</dbReference>
<dbReference type="Pfam" id="PF24181">
    <property type="entry name" value="TPR_TTI1_C"/>
    <property type="match status" value="1"/>
</dbReference>
<accession>A0A6H0Y1E3</accession>
<evidence type="ECO:0000259" key="2">
    <source>
        <dbReference type="Pfam" id="PF24173"/>
    </source>
</evidence>
<proteinExistence type="predicted"/>
<feature type="region of interest" description="Disordered" evidence="1">
    <location>
        <begin position="760"/>
        <end position="803"/>
    </location>
</feature>
<evidence type="ECO:0000259" key="3">
    <source>
        <dbReference type="Pfam" id="PF24181"/>
    </source>
</evidence>
<dbReference type="InterPro" id="IPR016024">
    <property type="entry name" value="ARM-type_fold"/>
</dbReference>
<dbReference type="PANTHER" id="PTHR18460:SF3">
    <property type="entry name" value="TELO2-INTERACTING PROTEIN 1 HOMOLOG"/>
    <property type="match status" value="1"/>
</dbReference>
<dbReference type="SUPFAM" id="SSF48371">
    <property type="entry name" value="ARM repeat"/>
    <property type="match status" value="1"/>
</dbReference>
<evidence type="ECO:0000313" key="5">
    <source>
        <dbReference type="Proteomes" id="UP000503462"/>
    </source>
</evidence>
<evidence type="ECO:0000313" key="4">
    <source>
        <dbReference type="EMBL" id="QIX00823.1"/>
    </source>
</evidence>
<reference evidence="4 5" key="1">
    <citation type="journal article" date="2016" name="Sci. Rep.">
        <title>Peltaster fructicola genome reveals evolution from an invasive phytopathogen to an ectophytic parasite.</title>
        <authorList>
            <person name="Xu C."/>
            <person name="Chen H."/>
            <person name="Gleason M.L."/>
            <person name="Xu J.R."/>
            <person name="Liu H."/>
            <person name="Zhang R."/>
            <person name="Sun G."/>
        </authorList>
    </citation>
    <scope>NUCLEOTIDE SEQUENCE [LARGE SCALE GENOMIC DNA]</scope>
    <source>
        <strain evidence="4 5">LNHT1506</strain>
    </source>
</reference>
<dbReference type="PANTHER" id="PTHR18460">
    <property type="entry name" value="TEL2 INTERACTING PROTEIN 1 TTI1 FAMILY MEMBER"/>
    <property type="match status" value="1"/>
</dbReference>
<feature type="domain" description="TTI1 C-terminal TPR" evidence="3">
    <location>
        <begin position="749"/>
        <end position="919"/>
    </location>
</feature>
<dbReference type="InterPro" id="IPR049362">
    <property type="entry name" value="TTI1_rpt"/>
</dbReference>
<dbReference type="Proteomes" id="UP000503462">
    <property type="component" value="Chromosome 4"/>
</dbReference>
<sequence>MSFLNFGMDGKNEVFQRLKAPAIALSQAVLTINSSQKDIALVECRLDVVQRELVIIRTTRGFFDDKLADYVFFPVSQVLKQSQNVSLRCLEVSVAIINILIQLGWSTHIQQRLAQQLIILCTLLAGDKPSIANTDQTTPELQCNAIDCLTELFGALGKSPSGTALLTDEAHIPQLDQTINTLLQAVHQNASPTVQMAAGRALQAFFDIALPAQLLFNFLPGVMSTLTKVLTIQAGQRRRPELLVAGLEITGRLLRSVLGDQEDREAQLISQQTIVDADRSTTSKDDPYEVAAAQIRLALAKVVHLREHDRKDVKSALGRLCMTILRHCRRSLRNCTQLALETVLGLSANSNLTELHFEVVMLMTTDPVVRATVQLTVYDWSQSLLRIMQGADEQGKVQRLKQIGSAYQCLVDLGVDLSTTNQVLIESLRDCVILTLQSVRERTSNAALTTSVSLEVATSSHGLSSKRDFAGIATSPAQIGILSCIQDLVELISANDTSAGTLDYLGGSLATSRDQNLVANYWLSLQLLRTSLRRFSEVDAFIDIGEERTLLQDHLEEVYSFALDYLTRPAELQSPAMISLTLQALAIRAQSAGHEFRIEFIDALYPVLHSLAAPHQDIQNDSMTVLNIYTEACGYKSVADLIVNNVDYLTNAVSLKLNSFDISPQAPQVLLMMVQLAGPSLVPYLEDIIESIFAALEDYHGYPLLVELLFKTLAVVAEQGCKAPLLDASHDAPLLLVHRGEPSWRPTTIAELVQCIQERAGDASSTEHESSKEAAPQQPWTDLESQAEDTQPPAEQEQPPPAPKTYSILLKITELTQHFLPSASPALRISLLSLIRTTVPAIARHENTFLPMINTLWPEVVSRLDDEEASIRAGALSVITILCEHAKDFMRSRIQDLWPRLRDVWRDVVVEVTQSVSATKSISTSGALIHLGDAARRKLHQMQSMPDYSNVSARTMWRAIVQLLTVIVRSVPLRPDMFDEALAMVASELDDAEVLTAFEYENADAVWLARLKRGQVSIDWQPASENGFIEVK</sequence>
<evidence type="ECO:0008006" key="6">
    <source>
        <dbReference type="Google" id="ProtNLM"/>
    </source>
</evidence>
<dbReference type="Pfam" id="PF24173">
    <property type="entry name" value="TPR_TTI1_N"/>
    <property type="match status" value="1"/>
</dbReference>
<evidence type="ECO:0000256" key="1">
    <source>
        <dbReference type="SAM" id="MobiDB-lite"/>
    </source>
</evidence>
<keyword evidence="5" id="KW-1185">Reference proteome</keyword>
<feature type="domain" description="TTI1 N-terminal TPR" evidence="2">
    <location>
        <begin position="15"/>
        <end position="348"/>
    </location>
</feature>
<organism evidence="4 5">
    <name type="scientific">Peltaster fructicola</name>
    <dbReference type="NCBI Taxonomy" id="286661"/>
    <lineage>
        <taxon>Eukaryota</taxon>
        <taxon>Fungi</taxon>
        <taxon>Dikarya</taxon>
        <taxon>Ascomycota</taxon>
        <taxon>Pezizomycotina</taxon>
        <taxon>Dothideomycetes</taxon>
        <taxon>Dothideomycetes incertae sedis</taxon>
        <taxon>Peltaster</taxon>
    </lineage>
</organism>
<dbReference type="AlphaFoldDB" id="A0A6H0Y1E3"/>
<dbReference type="Pfam" id="PF21547">
    <property type="entry name" value="TTI1"/>
    <property type="match status" value="1"/>
</dbReference>
<dbReference type="InterPro" id="IPR052587">
    <property type="entry name" value="TELO2-interacting_protein_1"/>
</dbReference>
<dbReference type="InterPro" id="IPR057566">
    <property type="entry name" value="TPR_TTI1_N"/>
</dbReference>
<dbReference type="GO" id="GO:0005737">
    <property type="term" value="C:cytoplasm"/>
    <property type="evidence" value="ECO:0007669"/>
    <property type="project" value="TreeGrafter"/>
</dbReference>
<dbReference type="InterPro" id="IPR057567">
    <property type="entry name" value="TPR_TTI1_C"/>
</dbReference>
<dbReference type="EMBL" id="CP051142">
    <property type="protein sequence ID" value="QIX00823.1"/>
    <property type="molecule type" value="Genomic_DNA"/>
</dbReference>
<gene>
    <name evidence="4" type="ORF">AMS68_006340</name>
</gene>
<name>A0A6H0Y1E3_9PEZI</name>
<dbReference type="OrthoDB" id="49511at2759"/>
<protein>
    <recommendedName>
        <fullName evidence="6">TEL2-interacting protein 1</fullName>
    </recommendedName>
</protein>